<dbReference type="HAMAP" id="MF_01114">
    <property type="entry name" value="RecX"/>
    <property type="match status" value="1"/>
</dbReference>
<comment type="subcellular location">
    <subcellularLocation>
        <location evidence="1 5">Cytoplasm</location>
    </subcellularLocation>
</comment>
<protein>
    <recommendedName>
        <fullName evidence="3 5">Regulatory protein RecX</fullName>
    </recommendedName>
</protein>
<dbReference type="Pfam" id="PF21982">
    <property type="entry name" value="RecX_HTH1"/>
    <property type="match status" value="1"/>
</dbReference>
<feature type="domain" description="RecX first three-helical" evidence="9">
    <location>
        <begin position="92"/>
        <end position="130"/>
    </location>
</feature>
<comment type="caution">
    <text evidence="10">The sequence shown here is derived from an EMBL/GenBank/DDBJ whole genome shotgun (WGS) entry which is preliminary data.</text>
</comment>
<dbReference type="Gene3D" id="1.10.10.10">
    <property type="entry name" value="Winged helix-like DNA-binding domain superfamily/Winged helix DNA-binding domain"/>
    <property type="match status" value="2"/>
</dbReference>
<dbReference type="InterPro" id="IPR003783">
    <property type="entry name" value="Regulatory_RecX"/>
</dbReference>
<evidence type="ECO:0000313" key="10">
    <source>
        <dbReference type="EMBL" id="MBY6274617.1"/>
    </source>
</evidence>
<dbReference type="InterPro" id="IPR036388">
    <property type="entry name" value="WH-like_DNA-bd_sf"/>
</dbReference>
<name>A0A953I0C0_SYMTR</name>
<evidence type="ECO:0000313" key="11">
    <source>
        <dbReference type="Proteomes" id="UP000732377"/>
    </source>
</evidence>
<feature type="region of interest" description="Disordered" evidence="6">
    <location>
        <begin position="236"/>
        <end position="274"/>
    </location>
</feature>
<evidence type="ECO:0000256" key="2">
    <source>
        <dbReference type="ARBA" id="ARBA00009695"/>
    </source>
</evidence>
<organism evidence="10 11">
    <name type="scientific">Symbiobacterium thermophilum</name>
    <dbReference type="NCBI Taxonomy" id="2734"/>
    <lineage>
        <taxon>Bacteria</taxon>
        <taxon>Bacillati</taxon>
        <taxon>Bacillota</taxon>
        <taxon>Clostridia</taxon>
        <taxon>Eubacteriales</taxon>
        <taxon>Symbiobacteriaceae</taxon>
        <taxon>Symbiobacterium</taxon>
    </lineage>
</organism>
<accession>A0A953I0C0</accession>
<dbReference type="InterPro" id="IPR053926">
    <property type="entry name" value="RecX_HTH_1st"/>
</dbReference>
<dbReference type="PANTHER" id="PTHR33602">
    <property type="entry name" value="REGULATORY PROTEIN RECX FAMILY PROTEIN"/>
    <property type="match status" value="1"/>
</dbReference>
<keyword evidence="4 5" id="KW-0963">Cytoplasm</keyword>
<dbReference type="Pfam" id="PF21981">
    <property type="entry name" value="RecX_HTH3"/>
    <property type="match status" value="1"/>
</dbReference>
<dbReference type="EMBL" id="PIUK01000001">
    <property type="protein sequence ID" value="MBY6274617.1"/>
    <property type="molecule type" value="Genomic_DNA"/>
</dbReference>
<comment type="similarity">
    <text evidence="2 5">Belongs to the RecX family.</text>
</comment>
<dbReference type="Proteomes" id="UP000732377">
    <property type="component" value="Unassembled WGS sequence"/>
</dbReference>
<dbReference type="GO" id="GO:0006282">
    <property type="term" value="P:regulation of DNA repair"/>
    <property type="evidence" value="ECO:0007669"/>
    <property type="project" value="UniProtKB-UniRule"/>
</dbReference>
<evidence type="ECO:0000259" key="7">
    <source>
        <dbReference type="Pfam" id="PF02631"/>
    </source>
</evidence>
<proteinExistence type="inferred from homology"/>
<dbReference type="RefSeq" id="WP_083766028.1">
    <property type="nucleotide sequence ID" value="NZ_JACSIR010000011.1"/>
</dbReference>
<sequence length="274" mass="29804">MSERGRDGSAGARRGRRAARRQVDPEALRQIAGRITAIAEQRDPERRSVFVDGEFVLGLSLETILRCGLKVGLPVDGETLLAAYGMDLERQAWEAGLRLLAAAPRTRREVALRLGRRYPPETVERVLERLTAAGWLDDRAYAVGYVRSHPDYGSRRLLADLIRKGVDRENAAAAVASERGAEEAVEHARAVAEARLRRMTGVDRTTAARRLAGYLARRGFGPEAVRAAVQPLVAGLPDQAPARRTRGLQRRTSLGRRGDGKADRGGAGGDGDDA</sequence>
<evidence type="ECO:0000256" key="4">
    <source>
        <dbReference type="ARBA" id="ARBA00022490"/>
    </source>
</evidence>
<evidence type="ECO:0000259" key="9">
    <source>
        <dbReference type="Pfam" id="PF21982"/>
    </source>
</evidence>
<dbReference type="AlphaFoldDB" id="A0A953I0C0"/>
<dbReference type="PANTHER" id="PTHR33602:SF1">
    <property type="entry name" value="REGULATORY PROTEIN RECX FAMILY PROTEIN"/>
    <property type="match status" value="1"/>
</dbReference>
<evidence type="ECO:0000259" key="8">
    <source>
        <dbReference type="Pfam" id="PF21981"/>
    </source>
</evidence>
<feature type="compositionally biased region" description="Gly residues" evidence="6">
    <location>
        <begin position="265"/>
        <end position="274"/>
    </location>
</feature>
<evidence type="ECO:0000256" key="5">
    <source>
        <dbReference type="HAMAP-Rule" id="MF_01114"/>
    </source>
</evidence>
<dbReference type="InterPro" id="IPR053924">
    <property type="entry name" value="RecX_HTH_2nd"/>
</dbReference>
<gene>
    <name evidence="5" type="primary">recX</name>
    <name evidence="10" type="ORF">CWE10_00140</name>
</gene>
<feature type="region of interest" description="Disordered" evidence="6">
    <location>
        <begin position="1"/>
        <end position="23"/>
    </location>
</feature>
<feature type="domain" description="RecX second three-helical" evidence="7">
    <location>
        <begin position="137"/>
        <end position="174"/>
    </location>
</feature>
<dbReference type="Pfam" id="PF02631">
    <property type="entry name" value="RecX_HTH2"/>
    <property type="match status" value="1"/>
</dbReference>
<evidence type="ECO:0000256" key="1">
    <source>
        <dbReference type="ARBA" id="ARBA00004496"/>
    </source>
</evidence>
<feature type="domain" description="RecX third three-helical" evidence="8">
    <location>
        <begin position="182"/>
        <end position="229"/>
    </location>
</feature>
<comment type="function">
    <text evidence="5">Modulates RecA activity.</text>
</comment>
<reference evidence="10" key="1">
    <citation type="submission" date="2017-11" db="EMBL/GenBank/DDBJ databases">
        <title>Three new genomes from thermophilic consortium.</title>
        <authorList>
            <person name="Quaggio R."/>
            <person name="Amgarten D."/>
            <person name="Setubal J.C."/>
        </authorList>
    </citation>
    <scope>NUCLEOTIDE SEQUENCE</scope>
    <source>
        <strain evidence="10">ZCTH01-B2</strain>
    </source>
</reference>
<dbReference type="InterPro" id="IPR053925">
    <property type="entry name" value="RecX_HTH_3rd"/>
</dbReference>
<evidence type="ECO:0000256" key="3">
    <source>
        <dbReference type="ARBA" id="ARBA00018111"/>
    </source>
</evidence>
<dbReference type="GO" id="GO:0005737">
    <property type="term" value="C:cytoplasm"/>
    <property type="evidence" value="ECO:0007669"/>
    <property type="project" value="UniProtKB-SubCell"/>
</dbReference>
<evidence type="ECO:0000256" key="6">
    <source>
        <dbReference type="SAM" id="MobiDB-lite"/>
    </source>
</evidence>